<evidence type="ECO:0000256" key="8">
    <source>
        <dbReference type="ARBA" id="ARBA00048810"/>
    </source>
</evidence>
<keyword evidence="11" id="KW-1185">Reference proteome</keyword>
<evidence type="ECO:0000256" key="6">
    <source>
        <dbReference type="ARBA" id="ARBA00023126"/>
    </source>
</evidence>
<comment type="function">
    <text evidence="9">Transaldolase is important for the balance of metabolites in the pentose-phosphate pathway.</text>
</comment>
<dbReference type="Gene3D" id="3.20.20.70">
    <property type="entry name" value="Aldolase class I"/>
    <property type="match status" value="1"/>
</dbReference>
<evidence type="ECO:0000313" key="10">
    <source>
        <dbReference type="EMBL" id="SHN62402.1"/>
    </source>
</evidence>
<evidence type="ECO:0000256" key="4">
    <source>
        <dbReference type="ARBA" id="ARBA00022490"/>
    </source>
</evidence>
<dbReference type="GO" id="GO:0005975">
    <property type="term" value="P:carbohydrate metabolic process"/>
    <property type="evidence" value="ECO:0007669"/>
    <property type="project" value="InterPro"/>
</dbReference>
<dbReference type="PANTHER" id="PTHR10683:SF40">
    <property type="entry name" value="FRUCTOSE-6-PHOSPHATE ALDOLASE 1-RELATED"/>
    <property type="match status" value="1"/>
</dbReference>
<comment type="catalytic activity">
    <reaction evidence="8 9">
        <text>D-sedoheptulose 7-phosphate + D-glyceraldehyde 3-phosphate = D-erythrose 4-phosphate + beta-D-fructose 6-phosphate</text>
        <dbReference type="Rhea" id="RHEA:17053"/>
        <dbReference type="ChEBI" id="CHEBI:16897"/>
        <dbReference type="ChEBI" id="CHEBI:57483"/>
        <dbReference type="ChEBI" id="CHEBI:57634"/>
        <dbReference type="ChEBI" id="CHEBI:59776"/>
        <dbReference type="EC" id="2.2.1.2"/>
    </reaction>
</comment>
<keyword evidence="5 9" id="KW-0808">Transferase</keyword>
<dbReference type="SUPFAM" id="SSF51569">
    <property type="entry name" value="Aldolase"/>
    <property type="match status" value="1"/>
</dbReference>
<dbReference type="NCBIfam" id="TIGR00875">
    <property type="entry name" value="fsa_talC_mipB"/>
    <property type="match status" value="1"/>
</dbReference>
<evidence type="ECO:0000256" key="3">
    <source>
        <dbReference type="ARBA" id="ARBA00005740"/>
    </source>
</evidence>
<dbReference type="InterPro" id="IPR018225">
    <property type="entry name" value="Transaldolase_AS"/>
</dbReference>
<dbReference type="OrthoDB" id="9807051at2"/>
<protein>
    <recommendedName>
        <fullName evidence="9">Probable transaldolase</fullName>
        <ecNumber evidence="9">2.2.1.2</ecNumber>
    </recommendedName>
</protein>
<accession>A0A1M7SVB4</accession>
<comment type="similarity">
    <text evidence="3 9">Belongs to the transaldolase family. Type 3B subfamily.</text>
</comment>
<dbReference type="InterPro" id="IPR022999">
    <property type="entry name" value="Transaldolase_3B"/>
</dbReference>
<dbReference type="Proteomes" id="UP000184066">
    <property type="component" value="Unassembled WGS sequence"/>
</dbReference>
<dbReference type="PROSITE" id="PS00958">
    <property type="entry name" value="TRANSALDOLASE_2"/>
    <property type="match status" value="1"/>
</dbReference>
<dbReference type="GO" id="GO:0005737">
    <property type="term" value="C:cytoplasm"/>
    <property type="evidence" value="ECO:0007669"/>
    <property type="project" value="UniProtKB-SubCell"/>
</dbReference>
<dbReference type="HAMAP" id="MF_00494">
    <property type="entry name" value="Transaldolase_3b"/>
    <property type="match status" value="1"/>
</dbReference>
<organism evidence="10 11">
    <name type="scientific">Oceanicella actignis</name>
    <dbReference type="NCBI Taxonomy" id="1189325"/>
    <lineage>
        <taxon>Bacteria</taxon>
        <taxon>Pseudomonadati</taxon>
        <taxon>Pseudomonadota</taxon>
        <taxon>Alphaproteobacteria</taxon>
        <taxon>Rhodobacterales</taxon>
        <taxon>Paracoccaceae</taxon>
        <taxon>Oceanicella</taxon>
    </lineage>
</organism>
<reference evidence="10 11" key="1">
    <citation type="submission" date="2016-12" db="EMBL/GenBank/DDBJ databases">
        <authorList>
            <person name="Song W.-J."/>
            <person name="Kurnit D.M."/>
        </authorList>
    </citation>
    <scope>NUCLEOTIDE SEQUENCE [LARGE SCALE GENOMIC DNA]</scope>
    <source>
        <strain evidence="10 11">CGMCC 1.10808</strain>
    </source>
</reference>
<dbReference type="InterPro" id="IPR033919">
    <property type="entry name" value="TSA/FSA_arc/bac"/>
</dbReference>
<gene>
    <name evidence="9" type="primary">tal</name>
    <name evidence="10" type="ORF">SAMN05216200_103288</name>
</gene>
<dbReference type="InterPro" id="IPR013785">
    <property type="entry name" value="Aldolase_TIM"/>
</dbReference>
<keyword evidence="6 9" id="KW-0570">Pentose shunt</keyword>
<comment type="subcellular location">
    <subcellularLocation>
        <location evidence="1 9">Cytoplasm</location>
    </subcellularLocation>
</comment>
<dbReference type="Pfam" id="PF00923">
    <property type="entry name" value="TAL_FSA"/>
    <property type="match status" value="1"/>
</dbReference>
<dbReference type="UniPathway" id="UPA00115">
    <property type="reaction ID" value="UER00414"/>
</dbReference>
<evidence type="ECO:0000256" key="9">
    <source>
        <dbReference type="HAMAP-Rule" id="MF_00494"/>
    </source>
</evidence>
<evidence type="ECO:0000313" key="11">
    <source>
        <dbReference type="Proteomes" id="UP000184066"/>
    </source>
</evidence>
<evidence type="ECO:0000256" key="5">
    <source>
        <dbReference type="ARBA" id="ARBA00022679"/>
    </source>
</evidence>
<dbReference type="InterPro" id="IPR004731">
    <property type="entry name" value="Transaldolase_3B/F6P_aldolase"/>
</dbReference>
<evidence type="ECO:0000256" key="2">
    <source>
        <dbReference type="ARBA" id="ARBA00004857"/>
    </source>
</evidence>
<name>A0A1M7SVB4_9RHOB</name>
<dbReference type="AlphaFoldDB" id="A0A1M7SVB4"/>
<sequence length="217" mass="23255">MKFFVDTAEIDEIRDLAETGMVDGVTTNPSLIMKSGRNILEVTREICALIDGPVSAEVTATEADAMIAEGRKLAEIAPNIAVKVPLTWAGLKACKVLSDEGKMVNVTLCFSASQALLAAKAGATFISPFIGRLDDIGLDGMQLIADIRQIYDNYDFKTEILAASIRTINHVQEAARVGADVATIPPGVLRKLADHPLTDKGLAAFLADWEKTGQKII</sequence>
<dbReference type="EC" id="2.2.1.2" evidence="9"/>
<dbReference type="GO" id="GO:0016832">
    <property type="term" value="F:aldehyde-lyase activity"/>
    <property type="evidence" value="ECO:0007669"/>
    <property type="project" value="InterPro"/>
</dbReference>
<dbReference type="InterPro" id="IPR001585">
    <property type="entry name" value="TAL/FSA"/>
</dbReference>
<dbReference type="PANTHER" id="PTHR10683">
    <property type="entry name" value="TRANSALDOLASE"/>
    <property type="match status" value="1"/>
</dbReference>
<dbReference type="GO" id="GO:0042182">
    <property type="term" value="P:ketone catabolic process"/>
    <property type="evidence" value="ECO:0007669"/>
    <property type="project" value="UniProtKB-ARBA"/>
</dbReference>
<evidence type="ECO:0000256" key="1">
    <source>
        <dbReference type="ARBA" id="ARBA00004496"/>
    </source>
</evidence>
<comment type="pathway">
    <text evidence="2 9">Carbohydrate degradation; pentose phosphate pathway; D-glyceraldehyde 3-phosphate and beta-D-fructose 6-phosphate from D-ribose 5-phosphate and D-xylulose 5-phosphate (non-oxidative stage): step 2/3.</text>
</comment>
<dbReference type="PROSITE" id="PS01054">
    <property type="entry name" value="TRANSALDOLASE_1"/>
    <property type="match status" value="1"/>
</dbReference>
<evidence type="ECO:0000256" key="7">
    <source>
        <dbReference type="ARBA" id="ARBA00023270"/>
    </source>
</evidence>
<dbReference type="GO" id="GO:0004801">
    <property type="term" value="F:transaldolase activity"/>
    <property type="evidence" value="ECO:0007669"/>
    <property type="project" value="UniProtKB-UniRule"/>
</dbReference>
<proteinExistence type="inferred from homology"/>
<dbReference type="CDD" id="cd00956">
    <property type="entry name" value="Transaldolase_FSA"/>
    <property type="match status" value="1"/>
</dbReference>
<dbReference type="STRING" id="1189325.SAMN04488119_101287"/>
<dbReference type="FunFam" id="3.20.20.70:FF:000018">
    <property type="entry name" value="Probable transaldolase"/>
    <property type="match status" value="1"/>
</dbReference>
<keyword evidence="7 9" id="KW-0704">Schiff base</keyword>
<keyword evidence="4 9" id="KW-0963">Cytoplasm</keyword>
<feature type="active site" description="Schiff-base intermediate with substrate" evidence="9">
    <location>
        <position position="83"/>
    </location>
</feature>
<dbReference type="RefSeq" id="WP_072746854.1">
    <property type="nucleotide sequence ID" value="NZ_FOHL01000001.1"/>
</dbReference>
<dbReference type="EMBL" id="FRDL01000003">
    <property type="protein sequence ID" value="SHN62402.1"/>
    <property type="molecule type" value="Genomic_DNA"/>
</dbReference>
<dbReference type="GO" id="GO:0006098">
    <property type="term" value="P:pentose-phosphate shunt"/>
    <property type="evidence" value="ECO:0007669"/>
    <property type="project" value="UniProtKB-UniRule"/>
</dbReference>